<name>A0A9P7GIP0_9AGAR</name>
<dbReference type="OrthoDB" id="2123952at2759"/>
<dbReference type="AlphaFoldDB" id="A0A9P7GIP0"/>
<dbReference type="Proteomes" id="UP000775547">
    <property type="component" value="Unassembled WGS sequence"/>
</dbReference>
<proteinExistence type="predicted"/>
<evidence type="ECO:0000313" key="2">
    <source>
        <dbReference type="Proteomes" id="UP000775547"/>
    </source>
</evidence>
<evidence type="ECO:0000313" key="1">
    <source>
        <dbReference type="EMBL" id="KAG5647712.1"/>
    </source>
</evidence>
<protein>
    <submittedName>
        <fullName evidence="1">Uncharacterized protein</fullName>
    </submittedName>
</protein>
<gene>
    <name evidence="1" type="ORF">DXG03_008435</name>
</gene>
<reference evidence="1" key="2">
    <citation type="submission" date="2021-10" db="EMBL/GenBank/DDBJ databases">
        <title>Phylogenomics reveals ancestral predisposition of the termite-cultivated fungus Termitomyces towards a domesticated lifestyle.</title>
        <authorList>
            <person name="Auxier B."/>
            <person name="Grum-Grzhimaylo A."/>
            <person name="Cardenas M.E."/>
            <person name="Lodge J.D."/>
            <person name="Laessoe T."/>
            <person name="Pedersen O."/>
            <person name="Smith M.E."/>
            <person name="Kuyper T.W."/>
            <person name="Franco-Molano E.A."/>
            <person name="Baroni T.J."/>
            <person name="Aanen D.K."/>
        </authorList>
    </citation>
    <scope>NUCLEOTIDE SEQUENCE</scope>
    <source>
        <strain evidence="1">AP01</strain>
        <tissue evidence="1">Mycelium</tissue>
    </source>
</reference>
<accession>A0A9P7GIP0</accession>
<keyword evidence="2" id="KW-1185">Reference proteome</keyword>
<reference evidence="1" key="1">
    <citation type="submission" date="2020-07" db="EMBL/GenBank/DDBJ databases">
        <authorList>
            <person name="Nieuwenhuis M."/>
            <person name="Van De Peppel L.J.J."/>
        </authorList>
    </citation>
    <scope>NUCLEOTIDE SEQUENCE</scope>
    <source>
        <strain evidence="1">AP01</strain>
        <tissue evidence="1">Mycelium</tissue>
    </source>
</reference>
<organism evidence="1 2">
    <name type="scientific">Asterophora parasitica</name>
    <dbReference type="NCBI Taxonomy" id="117018"/>
    <lineage>
        <taxon>Eukaryota</taxon>
        <taxon>Fungi</taxon>
        <taxon>Dikarya</taxon>
        <taxon>Basidiomycota</taxon>
        <taxon>Agaricomycotina</taxon>
        <taxon>Agaricomycetes</taxon>
        <taxon>Agaricomycetidae</taxon>
        <taxon>Agaricales</taxon>
        <taxon>Tricholomatineae</taxon>
        <taxon>Lyophyllaceae</taxon>
        <taxon>Asterophora</taxon>
    </lineage>
</organism>
<comment type="caution">
    <text evidence="1">The sequence shown here is derived from an EMBL/GenBank/DDBJ whole genome shotgun (WGS) entry which is preliminary data.</text>
</comment>
<dbReference type="EMBL" id="JABCKV010000007">
    <property type="protein sequence ID" value="KAG5647712.1"/>
    <property type="molecule type" value="Genomic_DNA"/>
</dbReference>
<sequence>MLGPSADGIPDNDLSVIPTKEWQDNLSSQLASNSKLSSSSYDASTFPRRRRLESITGDVHSHPNWNEMYTIDTEEEEFQDATDGIGELSLDENQEVRYHGKASGLHLLGRNIRTDDRIEGGIWFVVPISVCDSSSNPDSYPGDCQWQEFGRPPRCDEAFQNTTSIFRYRRYTFKTDC</sequence>